<dbReference type="InterPro" id="IPR016181">
    <property type="entry name" value="Acyl_CoA_acyltransferase"/>
</dbReference>
<comment type="caution">
    <text evidence="2">The sequence shown here is derived from an EMBL/GenBank/DDBJ whole genome shotgun (WGS) entry which is preliminary data.</text>
</comment>
<dbReference type="Pfam" id="PF00583">
    <property type="entry name" value="Acetyltransf_1"/>
    <property type="match status" value="1"/>
</dbReference>
<gene>
    <name evidence="2" type="ORF">FE392_04100</name>
</gene>
<dbReference type="SUPFAM" id="SSF55729">
    <property type="entry name" value="Acyl-CoA N-acyltransferases (Nat)"/>
    <property type="match status" value="1"/>
</dbReference>
<accession>A0ABU4S6X5</accession>
<dbReference type="Gene3D" id="3.40.630.30">
    <property type="match status" value="1"/>
</dbReference>
<dbReference type="PROSITE" id="PS51186">
    <property type="entry name" value="GNAT"/>
    <property type="match status" value="1"/>
</dbReference>
<evidence type="ECO:0000313" key="3">
    <source>
        <dbReference type="Proteomes" id="UP001271890"/>
    </source>
</evidence>
<sequence length="160" mass="18195">MRGPYICNINRKSQTKVLSVLEIISLTEQKHLLDSFVLMQQLRPHLVNPQLYVEQVVRQQQAGYRLLAIMESSKMLGLAGYRIQENLLYGRFLYLDDLVVAHDSHSSGIGKQLLDAVRAKAVEAHCAHFVLDTGLGNARAQRFYFRNGLLSKAMHFVEVL</sequence>
<evidence type="ECO:0000259" key="1">
    <source>
        <dbReference type="PROSITE" id="PS51186"/>
    </source>
</evidence>
<reference evidence="3" key="1">
    <citation type="journal article" date="2024" name="Toxins">
        <title>Genome Sequence Analysis of Native Xenorhabdus Strains Isolated from Entomopathogenic Nematodes in Argentina.</title>
        <authorList>
            <person name="Palma L."/>
            <person name="Frizzo L."/>
            <person name="Kaiser S."/>
            <person name="Berry C."/>
            <person name="Caballero P."/>
            <person name="Bode H.B."/>
            <person name="Del Valle E.E."/>
        </authorList>
    </citation>
    <scope>NUCLEOTIDE SEQUENCE [LARGE SCALE GENOMIC DNA]</scope>
    <source>
        <strain evidence="3">12</strain>
    </source>
</reference>
<feature type="domain" description="N-acetyltransferase" evidence="1">
    <location>
        <begin position="21"/>
        <end position="160"/>
    </location>
</feature>
<organism evidence="2 3">
    <name type="scientific">Xenorhabdus santafensis</name>
    <dbReference type="NCBI Taxonomy" id="2582833"/>
    <lineage>
        <taxon>Bacteria</taxon>
        <taxon>Pseudomonadati</taxon>
        <taxon>Pseudomonadota</taxon>
        <taxon>Gammaproteobacteria</taxon>
        <taxon>Enterobacterales</taxon>
        <taxon>Morganellaceae</taxon>
        <taxon>Xenorhabdus</taxon>
    </lineage>
</organism>
<proteinExistence type="predicted"/>
<keyword evidence="3" id="KW-1185">Reference proteome</keyword>
<name>A0ABU4S6X5_9GAMM</name>
<dbReference type="Proteomes" id="UP001271890">
    <property type="component" value="Unassembled WGS sequence"/>
</dbReference>
<dbReference type="InterPro" id="IPR000182">
    <property type="entry name" value="GNAT_dom"/>
</dbReference>
<evidence type="ECO:0000313" key="2">
    <source>
        <dbReference type="EMBL" id="MDX7986519.1"/>
    </source>
</evidence>
<protein>
    <submittedName>
        <fullName evidence="2">GNAT family N-acetyltransferase</fullName>
    </submittedName>
</protein>
<dbReference type="CDD" id="cd04301">
    <property type="entry name" value="NAT_SF"/>
    <property type="match status" value="1"/>
</dbReference>
<dbReference type="EMBL" id="VCDN01000013">
    <property type="protein sequence ID" value="MDX7986519.1"/>
    <property type="molecule type" value="Genomic_DNA"/>
</dbReference>